<evidence type="ECO:0000313" key="6">
    <source>
        <dbReference type="Proteomes" id="UP001569904"/>
    </source>
</evidence>
<dbReference type="Gene3D" id="3.30.750.24">
    <property type="entry name" value="STAS domain"/>
    <property type="match status" value="1"/>
</dbReference>
<dbReference type="Pfam" id="PF01740">
    <property type="entry name" value="STAS"/>
    <property type="match status" value="1"/>
</dbReference>
<dbReference type="PANTHER" id="PTHR33495">
    <property type="entry name" value="ANTI-SIGMA FACTOR ANTAGONIST TM_1081-RELATED-RELATED"/>
    <property type="match status" value="1"/>
</dbReference>
<dbReference type="Proteomes" id="UP001569904">
    <property type="component" value="Unassembled WGS sequence"/>
</dbReference>
<gene>
    <name evidence="5" type="ORF">SM436_23175</name>
</gene>
<evidence type="ECO:0000259" key="4">
    <source>
        <dbReference type="PROSITE" id="PS50801"/>
    </source>
</evidence>
<dbReference type="InterPro" id="IPR036513">
    <property type="entry name" value="STAS_dom_sf"/>
</dbReference>
<dbReference type="RefSeq" id="WP_371943350.1">
    <property type="nucleotide sequence ID" value="NZ_JAXCEH010000016.1"/>
</dbReference>
<organism evidence="5 6">
    <name type="scientific">Actinomadura chokoriensis</name>
    <dbReference type="NCBI Taxonomy" id="454156"/>
    <lineage>
        <taxon>Bacteria</taxon>
        <taxon>Bacillati</taxon>
        <taxon>Actinomycetota</taxon>
        <taxon>Actinomycetes</taxon>
        <taxon>Streptosporangiales</taxon>
        <taxon>Thermomonosporaceae</taxon>
        <taxon>Actinomadura</taxon>
    </lineage>
</organism>
<protein>
    <recommendedName>
        <fullName evidence="2">Anti-sigma factor antagonist</fullName>
    </recommendedName>
</protein>
<accession>A0ABV4R3B2</accession>
<dbReference type="CDD" id="cd07043">
    <property type="entry name" value="STAS_anti-anti-sigma_factors"/>
    <property type="match status" value="1"/>
</dbReference>
<dbReference type="PROSITE" id="PS50801">
    <property type="entry name" value="STAS"/>
    <property type="match status" value="1"/>
</dbReference>
<dbReference type="InterPro" id="IPR003658">
    <property type="entry name" value="Anti-sigma_ant"/>
</dbReference>
<evidence type="ECO:0000256" key="2">
    <source>
        <dbReference type="RuleBase" id="RU003749"/>
    </source>
</evidence>
<evidence type="ECO:0000256" key="3">
    <source>
        <dbReference type="SAM" id="MobiDB-lite"/>
    </source>
</evidence>
<comment type="caution">
    <text evidence="5">The sequence shown here is derived from an EMBL/GenBank/DDBJ whole genome shotgun (WGS) entry which is preliminary data.</text>
</comment>
<evidence type="ECO:0000256" key="1">
    <source>
        <dbReference type="ARBA" id="ARBA00009013"/>
    </source>
</evidence>
<evidence type="ECO:0000313" key="5">
    <source>
        <dbReference type="EMBL" id="MFA1556605.1"/>
    </source>
</evidence>
<proteinExistence type="inferred from homology"/>
<reference evidence="5 6" key="1">
    <citation type="submission" date="2023-11" db="EMBL/GenBank/DDBJ databases">
        <title>Actinomadura monticuli sp. nov., isolated from volcanic ash.</title>
        <authorList>
            <person name="Lee S.D."/>
            <person name="Yang H."/>
            <person name="Kim I.S."/>
        </authorList>
    </citation>
    <scope>NUCLEOTIDE SEQUENCE [LARGE SCALE GENOMIC DNA]</scope>
    <source>
        <strain evidence="5 6">DSM 45346</strain>
    </source>
</reference>
<dbReference type="SUPFAM" id="SSF52091">
    <property type="entry name" value="SpoIIaa-like"/>
    <property type="match status" value="1"/>
</dbReference>
<feature type="domain" description="STAS" evidence="4">
    <location>
        <begin position="21"/>
        <end position="131"/>
    </location>
</feature>
<keyword evidence="6" id="KW-1185">Reference proteome</keyword>
<name>A0ABV4R3B2_9ACTN</name>
<dbReference type="EMBL" id="JAXCEH010000016">
    <property type="protein sequence ID" value="MFA1556605.1"/>
    <property type="molecule type" value="Genomic_DNA"/>
</dbReference>
<comment type="similarity">
    <text evidence="1 2">Belongs to the anti-sigma-factor antagonist family.</text>
</comment>
<dbReference type="NCBIfam" id="TIGR00377">
    <property type="entry name" value="ant_ant_sig"/>
    <property type="match status" value="1"/>
</dbReference>
<dbReference type="PANTHER" id="PTHR33495:SF2">
    <property type="entry name" value="ANTI-SIGMA FACTOR ANTAGONIST TM_1081-RELATED"/>
    <property type="match status" value="1"/>
</dbReference>
<feature type="region of interest" description="Disordered" evidence="3">
    <location>
        <begin position="1"/>
        <end position="28"/>
    </location>
</feature>
<dbReference type="InterPro" id="IPR002645">
    <property type="entry name" value="STAS_dom"/>
</dbReference>
<sequence length="131" mass="13687">MTAFPTAAPDGDGADQTPAEVSMPARRRPGHTIVALRGSLDTAAAPALREHLIGVLRHSGRLLILDLGEVSFCDRAGLAVLVGARDRAAALGVTVRLNAPNRQLADLLHTTGLDRVLMDRTIPGVEAEPAA</sequence>